<dbReference type="Pfam" id="PF10442">
    <property type="entry name" value="FIST_C"/>
    <property type="match status" value="1"/>
</dbReference>
<protein>
    <recommendedName>
        <fullName evidence="5">Histidine kinase</fullName>
    </recommendedName>
</protein>
<evidence type="ECO:0008006" key="5">
    <source>
        <dbReference type="Google" id="ProtNLM"/>
    </source>
</evidence>
<reference evidence="3 4" key="1">
    <citation type="submission" date="2019-06" db="EMBL/GenBank/DDBJ databases">
        <title>Quisquiliibacterium sp. nov., isolated from a maize field.</title>
        <authorList>
            <person name="Lin S.-Y."/>
            <person name="Tsai C.-F."/>
            <person name="Young C.-C."/>
        </authorList>
    </citation>
    <scope>NUCLEOTIDE SEQUENCE [LARGE SCALE GENOMIC DNA]</scope>
    <source>
        <strain evidence="3 4">CC-CFT501</strain>
    </source>
</reference>
<dbReference type="Pfam" id="PF08495">
    <property type="entry name" value="FIST"/>
    <property type="match status" value="1"/>
</dbReference>
<dbReference type="InterPro" id="IPR019494">
    <property type="entry name" value="FIST_C"/>
</dbReference>
<evidence type="ECO:0000259" key="1">
    <source>
        <dbReference type="SMART" id="SM00897"/>
    </source>
</evidence>
<evidence type="ECO:0000259" key="2">
    <source>
        <dbReference type="SMART" id="SM01204"/>
    </source>
</evidence>
<dbReference type="PANTHER" id="PTHR14939:SF5">
    <property type="entry name" value="F-BOX ONLY PROTEIN 22"/>
    <property type="match status" value="1"/>
</dbReference>
<dbReference type="InterPro" id="IPR013702">
    <property type="entry name" value="FIST_domain_N"/>
</dbReference>
<comment type="caution">
    <text evidence="3">The sequence shown here is derived from an EMBL/GenBank/DDBJ whole genome shotgun (WGS) entry which is preliminary data.</text>
</comment>
<dbReference type="Proteomes" id="UP000321548">
    <property type="component" value="Unassembled WGS sequence"/>
</dbReference>
<evidence type="ECO:0000313" key="3">
    <source>
        <dbReference type="EMBL" id="TXL64211.1"/>
    </source>
</evidence>
<dbReference type="PANTHER" id="PTHR14939">
    <property type="entry name" value="F-BOX ONLY PROTEIN 22"/>
    <property type="match status" value="1"/>
</dbReference>
<dbReference type="RefSeq" id="WP_147705272.1">
    <property type="nucleotide sequence ID" value="NZ_VDUY01000006.1"/>
</dbReference>
<dbReference type="SMART" id="SM01204">
    <property type="entry name" value="FIST_C"/>
    <property type="match status" value="1"/>
</dbReference>
<dbReference type="AlphaFoldDB" id="A0A5C8NT37"/>
<gene>
    <name evidence="3" type="ORF">FHP08_14835</name>
</gene>
<evidence type="ECO:0000313" key="4">
    <source>
        <dbReference type="Proteomes" id="UP000321548"/>
    </source>
</evidence>
<feature type="domain" description="FIST" evidence="1">
    <location>
        <begin position="37"/>
        <end position="222"/>
    </location>
</feature>
<dbReference type="SMART" id="SM00897">
    <property type="entry name" value="FIST"/>
    <property type="match status" value="1"/>
</dbReference>
<sequence>MPRFRHAHASHPDWRVAVDLVQAQLDAQAAQPAFARNGTLGIVYAAGALGERLDAIRDALAHRQPGVRWVGAAVEGVCAADAEYVDAPALALMICALPERAFHVFSGRAPLPGDERAADAIESALVHADPATPDLAELLVDLSLRTRTGRLFGGVVGGEPDEDDGQADQLAGETISGGVSGVAFGPGVGLRSRVTQGCSPLAGEHVVSSCESHYIQSLDGRPALDVMLDDLDVPAEARASRDGDEILRALPAERLARGLMIGFAPADAPRGFGFGDYLVRNVVGIDPENRLLAVAARPQEGDRAVFCTRDRAAARADLIRICTELRDELETESLRVLGAHYVSCVGRGAHLFGGAGAELQIIAHNLGEIPLVGFFANGEIAGDRLYGYTGVLTLFVEPREA</sequence>
<keyword evidence="4" id="KW-1185">Reference proteome</keyword>
<proteinExistence type="predicted"/>
<dbReference type="EMBL" id="VDUY01000006">
    <property type="protein sequence ID" value="TXL64211.1"/>
    <property type="molecule type" value="Genomic_DNA"/>
</dbReference>
<organism evidence="3 4">
    <name type="scientific">Zeimonas arvi</name>
    <dbReference type="NCBI Taxonomy" id="2498847"/>
    <lineage>
        <taxon>Bacteria</taxon>
        <taxon>Pseudomonadati</taxon>
        <taxon>Pseudomonadota</taxon>
        <taxon>Betaproteobacteria</taxon>
        <taxon>Burkholderiales</taxon>
        <taxon>Burkholderiaceae</taxon>
        <taxon>Zeimonas</taxon>
    </lineage>
</organism>
<accession>A0A5C8NT37</accession>
<feature type="domain" description="FIST C-domain" evidence="2">
    <location>
        <begin position="223"/>
        <end position="383"/>
    </location>
</feature>
<dbReference type="OrthoDB" id="9770435at2"/>
<name>A0A5C8NT37_9BURK</name>